<dbReference type="Proteomes" id="UP000321089">
    <property type="component" value="Unassembled WGS sequence"/>
</dbReference>
<dbReference type="GO" id="GO:0006302">
    <property type="term" value="P:double-strand break repair"/>
    <property type="evidence" value="ECO:0007669"/>
    <property type="project" value="InterPro"/>
</dbReference>
<dbReference type="GO" id="GO:0016887">
    <property type="term" value="F:ATP hydrolysis activity"/>
    <property type="evidence" value="ECO:0007669"/>
    <property type="project" value="InterPro"/>
</dbReference>
<dbReference type="AlphaFoldDB" id="A0A512TJ10"/>
<evidence type="ECO:0000259" key="5">
    <source>
        <dbReference type="Pfam" id="PF13476"/>
    </source>
</evidence>
<dbReference type="PANTHER" id="PTHR32114:SF2">
    <property type="entry name" value="ABC TRANSPORTER ABCH.3"/>
    <property type="match status" value="1"/>
</dbReference>
<evidence type="ECO:0000313" key="6">
    <source>
        <dbReference type="EMBL" id="GEQ20240.1"/>
    </source>
</evidence>
<keyword evidence="4" id="KW-0175">Coiled coil</keyword>
<dbReference type="InterPro" id="IPR027417">
    <property type="entry name" value="P-loop_NTPase"/>
</dbReference>
<feature type="domain" description="Rad50/SbcC-type AAA" evidence="5">
    <location>
        <begin position="10"/>
        <end position="259"/>
    </location>
</feature>
<comment type="subunit">
    <text evidence="2">Heterodimer of SbcC and SbcD.</text>
</comment>
<dbReference type="PANTHER" id="PTHR32114">
    <property type="entry name" value="ABC TRANSPORTER ABCH.3"/>
    <property type="match status" value="1"/>
</dbReference>
<dbReference type="InterPro" id="IPR038729">
    <property type="entry name" value="Rad50/SbcC_AAA"/>
</dbReference>
<feature type="coiled-coil region" evidence="4">
    <location>
        <begin position="595"/>
        <end position="635"/>
    </location>
</feature>
<dbReference type="RefSeq" id="WP_146867991.1">
    <property type="nucleotide sequence ID" value="NZ_BKBC01000007.1"/>
</dbReference>
<evidence type="ECO:0000256" key="3">
    <source>
        <dbReference type="ARBA" id="ARBA00013368"/>
    </source>
</evidence>
<evidence type="ECO:0000256" key="1">
    <source>
        <dbReference type="ARBA" id="ARBA00006930"/>
    </source>
</evidence>
<comment type="similarity">
    <text evidence="1">Belongs to the SMC family. SbcC subfamily.</text>
</comment>
<dbReference type="EMBL" id="BKBC01000007">
    <property type="protein sequence ID" value="GEQ20240.1"/>
    <property type="molecule type" value="Genomic_DNA"/>
</dbReference>
<protein>
    <recommendedName>
        <fullName evidence="3">Nuclease SbcCD subunit C</fullName>
    </recommendedName>
</protein>
<proteinExistence type="inferred from homology"/>
<feature type="coiled-coil region" evidence="4">
    <location>
        <begin position="360"/>
        <end position="397"/>
    </location>
</feature>
<comment type="caution">
    <text evidence="6">The sequence shown here is derived from an EMBL/GenBank/DDBJ whole genome shotgun (WGS) entry which is preliminary data.</text>
</comment>
<dbReference type="Pfam" id="PF13476">
    <property type="entry name" value="AAA_23"/>
    <property type="match status" value="1"/>
</dbReference>
<organism evidence="6 7">
    <name type="scientific">Clostridium butyricum</name>
    <dbReference type="NCBI Taxonomy" id="1492"/>
    <lineage>
        <taxon>Bacteria</taxon>
        <taxon>Bacillati</taxon>
        <taxon>Bacillota</taxon>
        <taxon>Clostridia</taxon>
        <taxon>Eubacteriales</taxon>
        <taxon>Clostridiaceae</taxon>
        <taxon>Clostridium</taxon>
    </lineage>
</organism>
<dbReference type="SUPFAM" id="SSF52540">
    <property type="entry name" value="P-loop containing nucleoside triphosphate hydrolases"/>
    <property type="match status" value="1"/>
</dbReference>
<gene>
    <name evidence="6" type="ORF">CBU02nite_07460</name>
</gene>
<accession>A0A512TJ10</accession>
<reference evidence="6 7" key="1">
    <citation type="submission" date="2019-07" db="EMBL/GenBank/DDBJ databases">
        <title>Whole genome shotgun sequence of Clostridium butyricum NBRC 3858.</title>
        <authorList>
            <person name="Hosoyama A."/>
            <person name="Uohara A."/>
            <person name="Ohji S."/>
            <person name="Ichikawa N."/>
        </authorList>
    </citation>
    <scope>NUCLEOTIDE SEQUENCE [LARGE SCALE GENOMIC DNA]</scope>
    <source>
        <strain evidence="6 7">NBRC 3858</strain>
    </source>
</reference>
<evidence type="ECO:0000256" key="4">
    <source>
        <dbReference type="SAM" id="Coils"/>
    </source>
</evidence>
<name>A0A512TJ10_CLOBU</name>
<dbReference type="Gene3D" id="3.40.50.300">
    <property type="entry name" value="P-loop containing nucleotide triphosphate hydrolases"/>
    <property type="match status" value="2"/>
</dbReference>
<evidence type="ECO:0000256" key="2">
    <source>
        <dbReference type="ARBA" id="ARBA00011322"/>
    </source>
</evidence>
<feature type="coiled-coil region" evidence="4">
    <location>
        <begin position="211"/>
        <end position="245"/>
    </location>
</feature>
<sequence length="792" mass="93523">MSNSLIIKNIHISNFKAYKPCSFSENDVNKISFQDVDDEYFRLMILSGFNGYGKTTIFQAVEFALSGKIDLVDYKDKNKKFEENVIINDLDRDSIIAIEFINVDSNEIKTLIRYAEEGKAGKYIEYAKGYKAYIYEGEFNYNQFIDMLKKNKIKNVTKSEIQNLINENNIDEWINENYIKQDFTSNIIFKKDSDRVNFINSFVELTDKKNLNKLMEEIDNRKEVKDALEKDIKTINTEINKIKLVQTQEINNEILNLEEHSLWDKEEYNDDEDFTTYINKIKSLRTFYIDLNNYTDRYKKEIVDYLVNNKNEIKYTLIAGYSETRRKNYINGFNRREYLKKIISSKDNFFKTEIKEQYFTSELKDTIEKIRNDKNELDAQSNEKENIYNKLKEVRLEIGENSNDFKEVFKDTCPLCGHNYSSEKNGLLDCIKQYNELFIQCDTVLRKGINQLNKSIDDRYSLVKTYIEKEIKSLNYDNSIKNYITDINGNNLRKYIDYKEKIEFVLNEAIVIEDKEINSDNINNKYNDILSKIQILKNELDKKFTIFVNEGYNEAVYKENEKYCIQLNKKEDVTYTEKISNKLKYLQWRKHEKDLVTLTKNKEKLNLKKEEYRNILIENKKIEKLIKAIKDAQKKYLKDIVKYIEIPLYIYSGKLIQTHQNGLGIFCYTGSEDDKLTQFKLTTNGKPTGHDIVNKFSSGQKAVINISIMLAFRKVIQSNLNIFMIDDPCQSMDDINIASLTEILKNEFSDTQLIISTHEEDVAGYIKYKFNKSGKKAINFNVQKELYNTKIH</sequence>
<evidence type="ECO:0000313" key="7">
    <source>
        <dbReference type="Proteomes" id="UP000321089"/>
    </source>
</evidence>